<dbReference type="AlphaFoldDB" id="V8NG89"/>
<dbReference type="InterPro" id="IPR015943">
    <property type="entry name" value="WD40/YVTN_repeat-like_dom_sf"/>
</dbReference>
<feature type="domain" description="Partner and localiser of BRCA2 WD40" evidence="2">
    <location>
        <begin position="180"/>
        <end position="247"/>
    </location>
</feature>
<dbReference type="GO" id="GO:0005654">
    <property type="term" value="C:nucleoplasm"/>
    <property type="evidence" value="ECO:0007669"/>
    <property type="project" value="TreeGrafter"/>
</dbReference>
<dbReference type="InterPro" id="IPR036322">
    <property type="entry name" value="WD40_repeat_dom_sf"/>
</dbReference>
<evidence type="ECO:0000313" key="3">
    <source>
        <dbReference type="EMBL" id="ETE60961.1"/>
    </source>
</evidence>
<dbReference type="InterPro" id="IPR031920">
    <property type="entry name" value="PALB2_WD40"/>
</dbReference>
<dbReference type="PANTHER" id="PTHR14662:SF2">
    <property type="entry name" value="PARTNER AND LOCALIZER OF BRCA2"/>
    <property type="match status" value="1"/>
</dbReference>
<name>V8NG89_OPHHA</name>
<gene>
    <name evidence="3" type="primary">Palb2</name>
    <name evidence="3" type="ORF">L345_13287</name>
</gene>
<comment type="caution">
    <text evidence="3">The sequence shown here is derived from an EMBL/GenBank/DDBJ whole genome shotgun (WGS) entry which is preliminary data.</text>
</comment>
<dbReference type="OrthoDB" id="9936560at2759"/>
<dbReference type="GO" id="GO:0000724">
    <property type="term" value="P:double-strand break repair via homologous recombination"/>
    <property type="evidence" value="ECO:0007669"/>
    <property type="project" value="InterPro"/>
</dbReference>
<dbReference type="SUPFAM" id="SSF50978">
    <property type="entry name" value="WD40 repeat-like"/>
    <property type="match status" value="1"/>
</dbReference>
<sequence length="318" mass="34799">MFESSKFLSEAAAVSREARPPSSQPQFPKGVNTFHDDHSDACQDRGTDDKNQEKRNGDGRGGNKYHQGQGDERPRDMKQSPPMIAACKLQRCLLAQGRCVVQGLPRGLLPFLTKPVLVPKSVVPGAQPVQHSGTLVESAAMPSQAPGDMLDSLQVKNRLPAVKGLVALLEKEEENSSQRWYLERDVRGSSAAAVLTSGTIAVWDLFLGQCTALLPPNSGGSWSLARWSITDTCLLAGQEDGSVYLYRAVEGHAKLTVEALQSALREMEFCPRDSEMDVVTIHLGYFFCKRARINGGYWSAKISPLLEAIALHPLKERN</sequence>
<reference evidence="3 4" key="1">
    <citation type="journal article" date="2013" name="Proc. Natl. Acad. Sci. U.S.A.">
        <title>The king cobra genome reveals dynamic gene evolution and adaptation in the snake venom system.</title>
        <authorList>
            <person name="Vonk F.J."/>
            <person name="Casewell N.R."/>
            <person name="Henkel C.V."/>
            <person name="Heimberg A.M."/>
            <person name="Jansen H.J."/>
            <person name="McCleary R.J."/>
            <person name="Kerkkamp H.M."/>
            <person name="Vos R.A."/>
            <person name="Guerreiro I."/>
            <person name="Calvete J.J."/>
            <person name="Wuster W."/>
            <person name="Woods A.E."/>
            <person name="Logan J.M."/>
            <person name="Harrison R.A."/>
            <person name="Castoe T.A."/>
            <person name="de Koning A.P."/>
            <person name="Pollock D.D."/>
            <person name="Yandell M."/>
            <person name="Calderon D."/>
            <person name="Renjifo C."/>
            <person name="Currier R.B."/>
            <person name="Salgado D."/>
            <person name="Pla D."/>
            <person name="Sanz L."/>
            <person name="Hyder A.S."/>
            <person name="Ribeiro J.M."/>
            <person name="Arntzen J.W."/>
            <person name="van den Thillart G.E."/>
            <person name="Boetzer M."/>
            <person name="Pirovano W."/>
            <person name="Dirks R.P."/>
            <person name="Spaink H.P."/>
            <person name="Duboule D."/>
            <person name="McGlinn E."/>
            <person name="Kini R.M."/>
            <person name="Richardson M.K."/>
        </authorList>
    </citation>
    <scope>NUCLEOTIDE SEQUENCE</scope>
    <source>
        <tissue evidence="3">Blood</tissue>
    </source>
</reference>
<feature type="non-terminal residue" evidence="3">
    <location>
        <position position="1"/>
    </location>
</feature>
<evidence type="ECO:0000256" key="1">
    <source>
        <dbReference type="SAM" id="MobiDB-lite"/>
    </source>
</evidence>
<dbReference type="Pfam" id="PF16756">
    <property type="entry name" value="PALB2_WD40"/>
    <property type="match status" value="1"/>
</dbReference>
<evidence type="ECO:0000259" key="2">
    <source>
        <dbReference type="Pfam" id="PF16756"/>
    </source>
</evidence>
<keyword evidence="4" id="KW-1185">Reference proteome</keyword>
<dbReference type="Gene3D" id="2.130.10.10">
    <property type="entry name" value="YVTN repeat-like/Quinoprotein amine dehydrogenase"/>
    <property type="match status" value="1"/>
</dbReference>
<accession>V8NG89</accession>
<dbReference type="EMBL" id="AZIM01004265">
    <property type="protein sequence ID" value="ETE60961.1"/>
    <property type="molecule type" value="Genomic_DNA"/>
</dbReference>
<dbReference type="PANTHER" id="PTHR14662">
    <property type="entry name" value="PARTNER AND LOCALIZER OF BRCA2"/>
    <property type="match status" value="1"/>
</dbReference>
<feature type="compositionally biased region" description="Basic and acidic residues" evidence="1">
    <location>
        <begin position="69"/>
        <end position="78"/>
    </location>
</feature>
<proteinExistence type="predicted"/>
<dbReference type="Proteomes" id="UP000018936">
    <property type="component" value="Unassembled WGS sequence"/>
</dbReference>
<feature type="region of interest" description="Disordered" evidence="1">
    <location>
        <begin position="1"/>
        <end position="79"/>
    </location>
</feature>
<protein>
    <submittedName>
        <fullName evidence="3">Partner and localizer of BRCA2</fullName>
    </submittedName>
</protein>
<feature type="compositionally biased region" description="Basic and acidic residues" evidence="1">
    <location>
        <begin position="34"/>
        <end position="58"/>
    </location>
</feature>
<dbReference type="InterPro" id="IPR042417">
    <property type="entry name" value="PALB2"/>
</dbReference>
<organism evidence="3 4">
    <name type="scientific">Ophiophagus hannah</name>
    <name type="common">King cobra</name>
    <name type="synonym">Naja hannah</name>
    <dbReference type="NCBI Taxonomy" id="8665"/>
    <lineage>
        <taxon>Eukaryota</taxon>
        <taxon>Metazoa</taxon>
        <taxon>Chordata</taxon>
        <taxon>Craniata</taxon>
        <taxon>Vertebrata</taxon>
        <taxon>Euteleostomi</taxon>
        <taxon>Lepidosauria</taxon>
        <taxon>Squamata</taxon>
        <taxon>Bifurcata</taxon>
        <taxon>Unidentata</taxon>
        <taxon>Episquamata</taxon>
        <taxon>Toxicofera</taxon>
        <taxon>Serpentes</taxon>
        <taxon>Colubroidea</taxon>
        <taxon>Elapidae</taxon>
        <taxon>Elapinae</taxon>
        <taxon>Ophiophagus</taxon>
    </lineage>
</organism>
<dbReference type="GO" id="GO:0003677">
    <property type="term" value="F:DNA binding"/>
    <property type="evidence" value="ECO:0007669"/>
    <property type="project" value="InterPro"/>
</dbReference>
<evidence type="ECO:0000313" key="4">
    <source>
        <dbReference type="Proteomes" id="UP000018936"/>
    </source>
</evidence>